<dbReference type="GO" id="GO:0008236">
    <property type="term" value="F:serine-type peptidase activity"/>
    <property type="evidence" value="ECO:0007669"/>
    <property type="project" value="InterPro"/>
</dbReference>
<dbReference type="EMBL" id="BMIB01000003">
    <property type="protein sequence ID" value="GGH69824.1"/>
    <property type="molecule type" value="Genomic_DNA"/>
</dbReference>
<sequence length="305" mass="33267">MKKFTPVILTLFVVAAFSCNNSTQKNKTEHTLAEARKGFKTQLIKINKIEDPAEEPPQDLFSIVSYPTPIGNMTAYLGKIPDDGKLHPAIIWITGGFGNDIGDVWSEASPDNDQSAADYSKAGIIMMHPAQRGGNGNPGSDESFFGEIDDIIAAADFLAKQKGIDPNRIYLGGHSTGGTKVLLAAECTNKFRAVFSFGPGTAAAEYGPDNLTYNTTNEQENRLRAPALWLSSLQTPVFVFEGDQNGNMDAVKDLERIAKKEDNQFLHCHIVKGKDHFSVLQPTNQEIAQKILADDKKGAVTMSFE</sequence>
<dbReference type="InterPro" id="IPR001375">
    <property type="entry name" value="Peptidase_S9_cat"/>
</dbReference>
<feature type="domain" description="Peptidase S9 prolyl oligopeptidase catalytic" evidence="3">
    <location>
        <begin position="147"/>
        <end position="287"/>
    </location>
</feature>
<dbReference type="Pfam" id="PF00326">
    <property type="entry name" value="Peptidase_S9"/>
    <property type="match status" value="1"/>
</dbReference>
<keyword evidence="5" id="KW-1185">Reference proteome</keyword>
<evidence type="ECO:0000313" key="4">
    <source>
        <dbReference type="EMBL" id="GGH69824.1"/>
    </source>
</evidence>
<reference evidence="4" key="1">
    <citation type="journal article" date="2014" name="Int. J. Syst. Evol. Microbiol.">
        <title>Complete genome sequence of Corynebacterium casei LMG S-19264T (=DSM 44701T), isolated from a smear-ripened cheese.</title>
        <authorList>
            <consortium name="US DOE Joint Genome Institute (JGI-PGF)"/>
            <person name="Walter F."/>
            <person name="Albersmeier A."/>
            <person name="Kalinowski J."/>
            <person name="Ruckert C."/>
        </authorList>
    </citation>
    <scope>NUCLEOTIDE SEQUENCE</scope>
    <source>
        <strain evidence="4">CGMCC 1.15290</strain>
    </source>
</reference>
<protein>
    <recommendedName>
        <fullName evidence="3">Peptidase S9 prolyl oligopeptidase catalytic domain-containing protein</fullName>
    </recommendedName>
</protein>
<evidence type="ECO:0000259" key="3">
    <source>
        <dbReference type="Pfam" id="PF00326"/>
    </source>
</evidence>
<reference evidence="4" key="2">
    <citation type="submission" date="2020-09" db="EMBL/GenBank/DDBJ databases">
        <authorList>
            <person name="Sun Q."/>
            <person name="Zhou Y."/>
        </authorList>
    </citation>
    <scope>NUCLEOTIDE SEQUENCE</scope>
    <source>
        <strain evidence="4">CGMCC 1.15290</strain>
    </source>
</reference>
<dbReference type="PROSITE" id="PS51257">
    <property type="entry name" value="PROKAR_LIPOPROTEIN"/>
    <property type="match status" value="1"/>
</dbReference>
<comment type="caution">
    <text evidence="4">The sequence shown here is derived from an EMBL/GenBank/DDBJ whole genome shotgun (WGS) entry which is preliminary data.</text>
</comment>
<evidence type="ECO:0000313" key="5">
    <source>
        <dbReference type="Proteomes" id="UP000627292"/>
    </source>
</evidence>
<dbReference type="RefSeq" id="WP_229687868.1">
    <property type="nucleotide sequence ID" value="NZ_BMIB01000003.1"/>
</dbReference>
<dbReference type="PANTHER" id="PTHR22946">
    <property type="entry name" value="DIENELACTONE HYDROLASE DOMAIN-CONTAINING PROTEIN-RELATED"/>
    <property type="match status" value="1"/>
</dbReference>
<dbReference type="SUPFAM" id="SSF53474">
    <property type="entry name" value="alpha/beta-Hydrolases"/>
    <property type="match status" value="1"/>
</dbReference>
<organism evidence="4 5">
    <name type="scientific">Filimonas zeae</name>
    <dbReference type="NCBI Taxonomy" id="1737353"/>
    <lineage>
        <taxon>Bacteria</taxon>
        <taxon>Pseudomonadati</taxon>
        <taxon>Bacteroidota</taxon>
        <taxon>Chitinophagia</taxon>
        <taxon>Chitinophagales</taxon>
        <taxon>Chitinophagaceae</taxon>
        <taxon>Filimonas</taxon>
    </lineage>
</organism>
<dbReference type="InterPro" id="IPR029058">
    <property type="entry name" value="AB_hydrolase_fold"/>
</dbReference>
<name>A0A917MWD3_9BACT</name>
<dbReference type="Proteomes" id="UP000627292">
    <property type="component" value="Unassembled WGS sequence"/>
</dbReference>
<dbReference type="Gene3D" id="3.40.50.1820">
    <property type="entry name" value="alpha/beta hydrolase"/>
    <property type="match status" value="1"/>
</dbReference>
<dbReference type="InterPro" id="IPR050261">
    <property type="entry name" value="FrsA_esterase"/>
</dbReference>
<evidence type="ECO:0000256" key="2">
    <source>
        <dbReference type="SAM" id="SignalP"/>
    </source>
</evidence>
<evidence type="ECO:0000256" key="1">
    <source>
        <dbReference type="ARBA" id="ARBA00022801"/>
    </source>
</evidence>
<accession>A0A917MWD3</accession>
<dbReference type="GO" id="GO:0006508">
    <property type="term" value="P:proteolysis"/>
    <property type="evidence" value="ECO:0007669"/>
    <property type="project" value="InterPro"/>
</dbReference>
<feature type="chain" id="PRO_5037963792" description="Peptidase S9 prolyl oligopeptidase catalytic domain-containing protein" evidence="2">
    <location>
        <begin position="19"/>
        <end position="305"/>
    </location>
</feature>
<gene>
    <name evidence="4" type="ORF">GCM10011379_27510</name>
</gene>
<dbReference type="GO" id="GO:0052689">
    <property type="term" value="F:carboxylic ester hydrolase activity"/>
    <property type="evidence" value="ECO:0007669"/>
    <property type="project" value="UniProtKB-ARBA"/>
</dbReference>
<dbReference type="AlphaFoldDB" id="A0A917MWD3"/>
<feature type="signal peptide" evidence="2">
    <location>
        <begin position="1"/>
        <end position="18"/>
    </location>
</feature>
<proteinExistence type="predicted"/>
<keyword evidence="1" id="KW-0378">Hydrolase</keyword>
<keyword evidence="2" id="KW-0732">Signal</keyword>
<dbReference type="PANTHER" id="PTHR22946:SF9">
    <property type="entry name" value="POLYKETIDE TRANSFERASE AF380"/>
    <property type="match status" value="1"/>
</dbReference>